<dbReference type="InterPro" id="IPR042094">
    <property type="entry name" value="T2SS_GspF_sf"/>
</dbReference>
<proteinExistence type="inferred from homology"/>
<dbReference type="Gene3D" id="1.20.81.30">
    <property type="entry name" value="Type II secretion system (T2SS), domain F"/>
    <property type="match status" value="2"/>
</dbReference>
<dbReference type="GO" id="GO:0015628">
    <property type="term" value="P:protein secretion by the type II secretion system"/>
    <property type="evidence" value="ECO:0007669"/>
    <property type="project" value="TreeGrafter"/>
</dbReference>
<dbReference type="Pfam" id="PF00482">
    <property type="entry name" value="T2SSF"/>
    <property type="match status" value="2"/>
</dbReference>
<keyword evidence="5 7" id="KW-1133">Transmembrane helix</keyword>
<evidence type="ECO:0000256" key="6">
    <source>
        <dbReference type="ARBA" id="ARBA00023136"/>
    </source>
</evidence>
<dbReference type="GO" id="GO:0005886">
    <property type="term" value="C:plasma membrane"/>
    <property type="evidence" value="ECO:0007669"/>
    <property type="project" value="UniProtKB-SubCell"/>
</dbReference>
<evidence type="ECO:0000256" key="2">
    <source>
        <dbReference type="ARBA" id="ARBA00005745"/>
    </source>
</evidence>
<keyword evidence="6 7" id="KW-0472">Membrane</keyword>
<keyword evidence="3" id="KW-1003">Cell membrane</keyword>
<comment type="similarity">
    <text evidence="2">Belongs to the GSP F family.</text>
</comment>
<feature type="domain" description="Type II secretion system protein GspF" evidence="8">
    <location>
        <begin position="297"/>
        <end position="413"/>
    </location>
</feature>
<dbReference type="PRINTS" id="PR00812">
    <property type="entry name" value="BCTERIALGSPF"/>
</dbReference>
<gene>
    <name evidence="9" type="ORF">HKW67_09150</name>
</gene>
<dbReference type="InterPro" id="IPR003004">
    <property type="entry name" value="GspF/PilC"/>
</dbReference>
<keyword evidence="4 7" id="KW-0812">Transmembrane</keyword>
<comment type="subcellular location">
    <subcellularLocation>
        <location evidence="1">Cell membrane</location>
        <topology evidence="1">Multi-pass membrane protein</topology>
    </subcellularLocation>
</comment>
<evidence type="ECO:0000313" key="10">
    <source>
        <dbReference type="Proteomes" id="UP000500938"/>
    </source>
</evidence>
<organism evidence="9 10">
    <name type="scientific">Gemmatimonas groenlandica</name>
    <dbReference type="NCBI Taxonomy" id="2732249"/>
    <lineage>
        <taxon>Bacteria</taxon>
        <taxon>Pseudomonadati</taxon>
        <taxon>Gemmatimonadota</taxon>
        <taxon>Gemmatimonadia</taxon>
        <taxon>Gemmatimonadales</taxon>
        <taxon>Gemmatimonadaceae</taxon>
        <taxon>Gemmatimonas</taxon>
    </lineage>
</organism>
<evidence type="ECO:0000256" key="1">
    <source>
        <dbReference type="ARBA" id="ARBA00004651"/>
    </source>
</evidence>
<dbReference type="AlphaFoldDB" id="A0A6M4IKV2"/>
<evidence type="ECO:0000256" key="7">
    <source>
        <dbReference type="SAM" id="Phobius"/>
    </source>
</evidence>
<evidence type="ECO:0000256" key="5">
    <source>
        <dbReference type="ARBA" id="ARBA00022989"/>
    </source>
</evidence>
<name>A0A6M4IKV2_9BACT</name>
<feature type="transmembrane region" description="Helical" evidence="7">
    <location>
        <begin position="192"/>
        <end position="215"/>
    </location>
</feature>
<protein>
    <submittedName>
        <fullName evidence="9">Type II secretion system F family protein</fullName>
    </submittedName>
</protein>
<reference evidence="9 10" key="1">
    <citation type="submission" date="2020-05" db="EMBL/GenBank/DDBJ databases">
        <title>Complete genome sequence of Gemmatimonas greenlandica TET16.</title>
        <authorList>
            <person name="Zeng Y."/>
        </authorList>
    </citation>
    <scope>NUCLEOTIDE SEQUENCE [LARGE SCALE GENOMIC DNA]</scope>
    <source>
        <strain evidence="9 10">TET16</strain>
    </source>
</reference>
<sequence length="425" mass="43909">MSERPASSAGTTRWRYQAADAQGAMSRGELEAVSAEAAVDQLRRRALWVIDLEPTSEAAAAAATVASGAGTSTAGFLDRLSRRTSDREEALAILTRSVATLLESGVPLERALAFAASGETDVRWQQIFAGLQAAVTRGESLSEAAARVDALPRAYAPLLAAAEASGSLAATFARLADDLEARSQLRARVRAALVYPALLALASTVGTVVILVVVVPRFADLIAGAGGTVPASTRLLIGLSALLSRFGWLLAVALVLAGTAVRQSLQDVSRRRAWHAARLRWPLVGRFEREQAAAGYLSTLAVALESGVPLLRAMALARGTVGNDALAERLAIAESAVRDGGSVSQALAGSLTSLATRLLEAGEQGGALAPLARRAATAAGEQVQRVITSAVALIEPVMILGFGGIVGFVALALLQAIYGINASSF</sequence>
<dbReference type="RefSeq" id="WP_171225095.1">
    <property type="nucleotide sequence ID" value="NZ_CP053085.1"/>
</dbReference>
<evidence type="ECO:0000256" key="4">
    <source>
        <dbReference type="ARBA" id="ARBA00022692"/>
    </source>
</evidence>
<dbReference type="KEGG" id="ggr:HKW67_09150"/>
<dbReference type="Proteomes" id="UP000500938">
    <property type="component" value="Chromosome"/>
</dbReference>
<dbReference type="InterPro" id="IPR018076">
    <property type="entry name" value="T2SS_GspF_dom"/>
</dbReference>
<evidence type="ECO:0000313" key="9">
    <source>
        <dbReference type="EMBL" id="QJR35664.1"/>
    </source>
</evidence>
<evidence type="ECO:0000256" key="3">
    <source>
        <dbReference type="ARBA" id="ARBA00022475"/>
    </source>
</evidence>
<feature type="transmembrane region" description="Helical" evidence="7">
    <location>
        <begin position="397"/>
        <end position="420"/>
    </location>
</feature>
<keyword evidence="10" id="KW-1185">Reference proteome</keyword>
<feature type="domain" description="Type II secretion system protein GspF" evidence="8">
    <location>
        <begin position="95"/>
        <end position="216"/>
    </location>
</feature>
<dbReference type="EMBL" id="CP053085">
    <property type="protein sequence ID" value="QJR35664.1"/>
    <property type="molecule type" value="Genomic_DNA"/>
</dbReference>
<dbReference type="PANTHER" id="PTHR30012:SF0">
    <property type="entry name" value="TYPE II SECRETION SYSTEM PROTEIN F-RELATED"/>
    <property type="match status" value="1"/>
</dbReference>
<feature type="transmembrane region" description="Helical" evidence="7">
    <location>
        <begin position="235"/>
        <end position="261"/>
    </location>
</feature>
<dbReference type="PANTHER" id="PTHR30012">
    <property type="entry name" value="GENERAL SECRETION PATHWAY PROTEIN"/>
    <property type="match status" value="1"/>
</dbReference>
<evidence type="ECO:0000259" key="8">
    <source>
        <dbReference type="Pfam" id="PF00482"/>
    </source>
</evidence>
<accession>A0A6M4IKV2</accession>